<sequence>MSSASPAWSTPRPPATPCGTVSAFASTARPGPSPCWPTPTRPRLEERPQRAGVRVGRHRHPGRGTCPRPVPLSKGQSPVTLSRAARGTLTGLAAALIAVVPVALTPAVQAAPASSILRQAPVGADFKLQAAPNARDIGGTPAAGGKIKPGLVFRTDALNRLTDADKQTLVSAGITKIIDFRSPTERAANPDQLPASIPEDSLPVYDPDNDFYLFFAKAVQGGPAVQQEMLGDGKGAQYMRDYYKWMVTDPTARNQFATALKDIAGGSGAVLYHCTAGKDRTGWMTAILMHILGTPEGSIYDNYLASNDRLAASNKATLDALVAQGKVTDRSLFEPVLGVSRDYLAASFVQAVQSYGSIDRFVSDGLGLDSATLDALRAKLIEKGGLSTGSFGG</sequence>
<dbReference type="Proteomes" id="UP000267164">
    <property type="component" value="Chromosome"/>
</dbReference>
<accession>A0A386ZBT2</accession>
<dbReference type="KEGG" id="nyu:D7D52_09590"/>
<keyword evidence="4" id="KW-1185">Reference proteome</keyword>
<reference evidence="3 4" key="1">
    <citation type="submission" date="2018-09" db="EMBL/GenBank/DDBJ databases">
        <title>Nocardia yunnanensis sp. nov., an actinomycete isolated from a soil sample.</title>
        <authorList>
            <person name="Zhang J."/>
        </authorList>
    </citation>
    <scope>NUCLEOTIDE SEQUENCE [LARGE SCALE GENOMIC DNA]</scope>
    <source>
        <strain evidence="3 4">CFHS0054</strain>
    </source>
</reference>
<dbReference type="OrthoDB" id="1188001at2"/>
<dbReference type="SUPFAM" id="SSF52799">
    <property type="entry name" value="(Phosphotyrosine protein) phosphatases II"/>
    <property type="match status" value="1"/>
</dbReference>
<proteinExistence type="predicted"/>
<evidence type="ECO:0000259" key="2">
    <source>
        <dbReference type="PROSITE" id="PS50056"/>
    </source>
</evidence>
<dbReference type="InterPro" id="IPR026893">
    <property type="entry name" value="Tyr/Ser_Pase_IphP-type"/>
</dbReference>
<dbReference type="AlphaFoldDB" id="A0A386ZBT2"/>
<feature type="domain" description="Tyrosine specific protein phosphatases" evidence="2">
    <location>
        <begin position="254"/>
        <end position="289"/>
    </location>
</feature>
<evidence type="ECO:0000256" key="1">
    <source>
        <dbReference type="SAM" id="MobiDB-lite"/>
    </source>
</evidence>
<gene>
    <name evidence="3" type="ORF">D7D52_09590</name>
</gene>
<feature type="region of interest" description="Disordered" evidence="1">
    <location>
        <begin position="1"/>
        <end position="78"/>
    </location>
</feature>
<organism evidence="3 4">
    <name type="scientific">Nocardia yunnanensis</name>
    <dbReference type="NCBI Taxonomy" id="2382165"/>
    <lineage>
        <taxon>Bacteria</taxon>
        <taxon>Bacillati</taxon>
        <taxon>Actinomycetota</taxon>
        <taxon>Actinomycetes</taxon>
        <taxon>Mycobacteriales</taxon>
        <taxon>Nocardiaceae</taxon>
        <taxon>Nocardia</taxon>
    </lineage>
</organism>
<evidence type="ECO:0000313" key="4">
    <source>
        <dbReference type="Proteomes" id="UP000267164"/>
    </source>
</evidence>
<evidence type="ECO:0000313" key="3">
    <source>
        <dbReference type="EMBL" id="AYF74075.1"/>
    </source>
</evidence>
<protein>
    <submittedName>
        <fullName evidence="3">Protein-tyrosine-phosphatase</fullName>
    </submittedName>
</protein>
<dbReference type="InterPro" id="IPR000387">
    <property type="entry name" value="Tyr_Pase_dom"/>
</dbReference>
<dbReference type="Gene3D" id="3.90.190.10">
    <property type="entry name" value="Protein tyrosine phosphatase superfamily"/>
    <property type="match status" value="1"/>
</dbReference>
<dbReference type="Pfam" id="PF13350">
    <property type="entry name" value="Y_phosphatase3"/>
    <property type="match status" value="1"/>
</dbReference>
<dbReference type="InterPro" id="IPR029021">
    <property type="entry name" value="Prot-tyrosine_phosphatase-like"/>
</dbReference>
<dbReference type="GO" id="GO:0004721">
    <property type="term" value="F:phosphoprotein phosphatase activity"/>
    <property type="evidence" value="ECO:0007669"/>
    <property type="project" value="InterPro"/>
</dbReference>
<feature type="compositionally biased region" description="Pro residues" evidence="1">
    <location>
        <begin position="31"/>
        <end position="40"/>
    </location>
</feature>
<name>A0A386ZBT2_9NOCA</name>
<dbReference type="EMBL" id="CP032568">
    <property type="protein sequence ID" value="AYF74075.1"/>
    <property type="molecule type" value="Genomic_DNA"/>
</dbReference>
<dbReference type="PROSITE" id="PS50056">
    <property type="entry name" value="TYR_PHOSPHATASE_2"/>
    <property type="match status" value="1"/>
</dbReference>